<dbReference type="EMBL" id="JBFOLJ010000008">
    <property type="protein sequence ID" value="KAL2515885.1"/>
    <property type="molecule type" value="Genomic_DNA"/>
</dbReference>
<name>A0ABD1TTW3_9LAMI</name>
<evidence type="ECO:0000313" key="2">
    <source>
        <dbReference type="Proteomes" id="UP001604277"/>
    </source>
</evidence>
<accession>A0ABD1TTW3</accession>
<gene>
    <name evidence="1" type="ORF">Fot_29856</name>
</gene>
<sequence>MESKTTSSYAWVLPFSATIFPRSSPLTLFFCASSTLVPPSVGQSRCLAANVCVASDQLHDWCSNISSPFPYISNYNIRVKGGVSTVHQISTKDQNGTVFIHLPWSPRRRRLMRGSCLFLPQFFHDLLPLLSSSVLLQHWYLLPSVNRAVLLPMSA</sequence>
<dbReference type="AlphaFoldDB" id="A0ABD1TTW3"/>
<organism evidence="1 2">
    <name type="scientific">Forsythia ovata</name>
    <dbReference type="NCBI Taxonomy" id="205694"/>
    <lineage>
        <taxon>Eukaryota</taxon>
        <taxon>Viridiplantae</taxon>
        <taxon>Streptophyta</taxon>
        <taxon>Embryophyta</taxon>
        <taxon>Tracheophyta</taxon>
        <taxon>Spermatophyta</taxon>
        <taxon>Magnoliopsida</taxon>
        <taxon>eudicotyledons</taxon>
        <taxon>Gunneridae</taxon>
        <taxon>Pentapetalae</taxon>
        <taxon>asterids</taxon>
        <taxon>lamiids</taxon>
        <taxon>Lamiales</taxon>
        <taxon>Oleaceae</taxon>
        <taxon>Forsythieae</taxon>
        <taxon>Forsythia</taxon>
    </lineage>
</organism>
<protein>
    <submittedName>
        <fullName evidence="1">Uncharacterized protein</fullName>
    </submittedName>
</protein>
<proteinExistence type="predicted"/>
<dbReference type="Proteomes" id="UP001604277">
    <property type="component" value="Unassembled WGS sequence"/>
</dbReference>
<keyword evidence="2" id="KW-1185">Reference proteome</keyword>
<reference evidence="2" key="1">
    <citation type="submission" date="2024-07" db="EMBL/GenBank/DDBJ databases">
        <title>Two chromosome-level genome assemblies of Korean endemic species Abeliophyllum distichum and Forsythia ovata (Oleaceae).</title>
        <authorList>
            <person name="Jang H."/>
        </authorList>
    </citation>
    <scope>NUCLEOTIDE SEQUENCE [LARGE SCALE GENOMIC DNA]</scope>
</reference>
<comment type="caution">
    <text evidence="1">The sequence shown here is derived from an EMBL/GenBank/DDBJ whole genome shotgun (WGS) entry which is preliminary data.</text>
</comment>
<evidence type="ECO:0000313" key="1">
    <source>
        <dbReference type="EMBL" id="KAL2515885.1"/>
    </source>
</evidence>